<dbReference type="OrthoDB" id="416300at2759"/>
<feature type="region of interest" description="Disordered" evidence="1">
    <location>
        <begin position="277"/>
        <end position="298"/>
    </location>
</feature>
<accession>A0A9P1BRH7</accession>
<protein>
    <submittedName>
        <fullName evidence="2">Uncharacterized protein</fullName>
    </submittedName>
</protein>
<name>A0A9P1BRH7_9DINO</name>
<keyword evidence="4" id="KW-1185">Reference proteome</keyword>
<comment type="caution">
    <text evidence="2">The sequence shown here is derived from an EMBL/GenBank/DDBJ whole genome shotgun (WGS) entry which is preliminary data.</text>
</comment>
<evidence type="ECO:0000256" key="1">
    <source>
        <dbReference type="SAM" id="MobiDB-lite"/>
    </source>
</evidence>
<reference evidence="2" key="1">
    <citation type="submission" date="2022-10" db="EMBL/GenBank/DDBJ databases">
        <authorList>
            <person name="Chen Y."/>
            <person name="Dougan E. K."/>
            <person name="Chan C."/>
            <person name="Rhodes N."/>
            <person name="Thang M."/>
        </authorList>
    </citation>
    <scope>NUCLEOTIDE SEQUENCE</scope>
</reference>
<organism evidence="2">
    <name type="scientific">Cladocopium goreaui</name>
    <dbReference type="NCBI Taxonomy" id="2562237"/>
    <lineage>
        <taxon>Eukaryota</taxon>
        <taxon>Sar</taxon>
        <taxon>Alveolata</taxon>
        <taxon>Dinophyceae</taxon>
        <taxon>Suessiales</taxon>
        <taxon>Symbiodiniaceae</taxon>
        <taxon>Cladocopium</taxon>
    </lineage>
</organism>
<reference evidence="3" key="2">
    <citation type="submission" date="2024-04" db="EMBL/GenBank/DDBJ databases">
        <authorList>
            <person name="Chen Y."/>
            <person name="Shah S."/>
            <person name="Dougan E. K."/>
            <person name="Thang M."/>
            <person name="Chan C."/>
        </authorList>
    </citation>
    <scope>NUCLEOTIDE SEQUENCE [LARGE SCALE GENOMIC DNA]</scope>
</reference>
<evidence type="ECO:0000313" key="4">
    <source>
        <dbReference type="Proteomes" id="UP001152797"/>
    </source>
</evidence>
<dbReference type="EMBL" id="CAMXCT020000324">
    <property type="protein sequence ID" value="CAL1130528.1"/>
    <property type="molecule type" value="Genomic_DNA"/>
</dbReference>
<feature type="compositionally biased region" description="Basic and acidic residues" evidence="1">
    <location>
        <begin position="277"/>
        <end position="288"/>
    </location>
</feature>
<gene>
    <name evidence="2" type="ORF">C1SCF055_LOCUS5316</name>
</gene>
<dbReference type="AlphaFoldDB" id="A0A9P1BRH7"/>
<dbReference type="EMBL" id="CAMXCT010000324">
    <property type="protein sequence ID" value="CAI3977153.1"/>
    <property type="molecule type" value="Genomic_DNA"/>
</dbReference>
<proteinExistence type="predicted"/>
<dbReference type="EMBL" id="CAMXCT030000324">
    <property type="protein sequence ID" value="CAL4764465.1"/>
    <property type="molecule type" value="Genomic_DNA"/>
</dbReference>
<sequence>MPLDPAAKTELEEAVADANRIGIVVGVQKLLAKLSSLGLLRSQQIAPQFVGTHPANRDGFGISATHTHGLLDDLCTVGFDHKQIDGICVDVASDEVYNFNHRLSEASGGALPPIPKQQLRHASLSASHTNAALRCIVAGTPHDSSSPLVVQGKLNLEQVKQVDVAMYEAATKGLTWRVISADAMDVKGLGDIIQAGCNASAQLARGESEFQILKRVMNSINAHGGVGKQILFSSVKQAIMKTKPQCHEAIPEMFTFLVRYGSTTSLQERITQTEARIKASKDGPRSLGRDSYQNLSMDPKDTKQETFVMFRHALLSLAYSGKDRKMIGAADARKVVSKDPVILTKLQLCQNIMKRLRNHFSSKLDFSKLDREVAVGCKELLHEFEDTCVLLALDKKVGVKSNEEAACLFVDKIEELTQIKLTSDYDSFRPTVVPTVKGIGVLWNSVVLMSTQFGSAVTLTSGSTCPNARIRDVDDDGKVSEEVSLVRELGFEVGQAVMRKQDKIKGTIEAMAGDKITINVDDGPITGRAHVSTEGFRKGQWKIFKTKPEPPLEVLDCSLYSALASEEFKICVTKGQIFKTLLDMEEKHKRVLACVKMTLKPHRDVIALKAFPVGKLCLVPCSTKIETRDKLAAGSVSLGTINGTMFQVGSCFVGPDKDQNFDKAFLQPFWSVRVTHDPDKANVSIEPQFDLATNNPNFTIPVMRNIKELAANDVLLRYVQKDKPEVQVEPLVPEPKRRRIGKGS</sequence>
<dbReference type="Proteomes" id="UP001152797">
    <property type="component" value="Unassembled WGS sequence"/>
</dbReference>
<evidence type="ECO:0000313" key="2">
    <source>
        <dbReference type="EMBL" id="CAI3977153.1"/>
    </source>
</evidence>
<evidence type="ECO:0000313" key="3">
    <source>
        <dbReference type="EMBL" id="CAL1130528.1"/>
    </source>
</evidence>